<comment type="subunit">
    <text evidence="11">Component of the KEOPS complex that consists of Kae1, Bud32, Cgi121 and Pcc1; the whole complex dimerizes.</text>
</comment>
<comment type="catalytic activity">
    <reaction evidence="9">
        <text>L-threonyl-[protein] + ATP = O-phospho-L-threonyl-[protein] + ADP + H(+)</text>
        <dbReference type="Rhea" id="RHEA:46608"/>
        <dbReference type="Rhea" id="RHEA-COMP:11060"/>
        <dbReference type="Rhea" id="RHEA-COMP:11605"/>
        <dbReference type="ChEBI" id="CHEBI:15378"/>
        <dbReference type="ChEBI" id="CHEBI:30013"/>
        <dbReference type="ChEBI" id="CHEBI:30616"/>
        <dbReference type="ChEBI" id="CHEBI:61977"/>
        <dbReference type="ChEBI" id="CHEBI:456216"/>
        <dbReference type="EC" id="2.7.11.1"/>
    </reaction>
</comment>
<keyword evidence="6" id="KW-0547">Nucleotide-binding</keyword>
<dbReference type="FunFam" id="3.30.200.20:FF:000201">
    <property type="entry name" value="TP53-regulating kinase isoform X1"/>
    <property type="match status" value="1"/>
</dbReference>
<dbReference type="InterPro" id="IPR018934">
    <property type="entry name" value="RIO_dom"/>
</dbReference>
<dbReference type="EMBL" id="JAGVWE010000004">
    <property type="protein sequence ID" value="MBS3063077.1"/>
    <property type="molecule type" value="Genomic_DNA"/>
</dbReference>
<evidence type="ECO:0000256" key="4">
    <source>
        <dbReference type="ARBA" id="ARBA00022679"/>
    </source>
</evidence>
<evidence type="ECO:0000256" key="3">
    <source>
        <dbReference type="ARBA" id="ARBA00022527"/>
    </source>
</evidence>
<dbReference type="GO" id="GO:0005829">
    <property type="term" value="C:cytosol"/>
    <property type="evidence" value="ECO:0007669"/>
    <property type="project" value="TreeGrafter"/>
</dbReference>
<dbReference type="NCBIfam" id="NF011463">
    <property type="entry name" value="PRK14879.1-4"/>
    <property type="match status" value="1"/>
</dbReference>
<evidence type="ECO:0000256" key="6">
    <source>
        <dbReference type="ARBA" id="ARBA00022741"/>
    </source>
</evidence>
<evidence type="ECO:0000256" key="1">
    <source>
        <dbReference type="ARBA" id="ARBA00010630"/>
    </source>
</evidence>
<dbReference type="Proteomes" id="UP000678237">
    <property type="component" value="Unassembled WGS sequence"/>
</dbReference>
<reference evidence="14" key="2">
    <citation type="submission" date="2021-03" db="EMBL/GenBank/DDBJ databases">
        <authorList>
            <person name="Jaffe A."/>
        </authorList>
    </citation>
    <scope>NUCLEOTIDE SEQUENCE</scope>
    <source>
        <strain evidence="14">RIFCSPLOWO2_01_FULL_58_19</strain>
    </source>
</reference>
<dbReference type="InterPro" id="IPR022495">
    <property type="entry name" value="Bud32"/>
</dbReference>
<evidence type="ECO:0000313" key="14">
    <source>
        <dbReference type="EMBL" id="MBS3063077.1"/>
    </source>
</evidence>
<name>A0A7J4JDH3_9ARCH</name>
<evidence type="ECO:0000256" key="8">
    <source>
        <dbReference type="ARBA" id="ARBA00022840"/>
    </source>
</evidence>
<dbReference type="SUPFAM" id="SSF56112">
    <property type="entry name" value="Protein kinase-like (PK-like)"/>
    <property type="match status" value="1"/>
</dbReference>
<evidence type="ECO:0000256" key="7">
    <source>
        <dbReference type="ARBA" id="ARBA00022777"/>
    </source>
</evidence>
<sequence>MKWLKQGAEAQLYVDEYLGQPCLVKDRQPKTYRVKELDEKIRRERTKQECILLHRAKLAGVRTPLVFKVDRQGKRVFMEFVEGPRLKDALTAKNTGWCERLGKMAGKLHAAGIVHGDLTTSNVLLHNKAELVLLDFGLGYFSKRVEDQAVDLLVFKKTFEATHFDLPQGWKAVCQGYAEACGQGAAERVFRQMEEIGERARYH</sequence>
<dbReference type="PANTHER" id="PTHR12209">
    <property type="entry name" value="NON-SPECIFIC SERINE/THREONINE PROTEIN KINASE"/>
    <property type="match status" value="1"/>
</dbReference>
<evidence type="ECO:0000259" key="12">
    <source>
        <dbReference type="PROSITE" id="PS50011"/>
    </source>
</evidence>
<gene>
    <name evidence="13" type="ORF">HA252_00190</name>
    <name evidence="14" type="ORF">J4203_04340</name>
</gene>
<accession>A0A7J4JDH3</accession>
<dbReference type="EMBL" id="DUGH01000005">
    <property type="protein sequence ID" value="HIH15812.1"/>
    <property type="molecule type" value="Genomic_DNA"/>
</dbReference>
<dbReference type="InterPro" id="IPR008266">
    <property type="entry name" value="Tyr_kinase_AS"/>
</dbReference>
<dbReference type="EC" id="2.7.11.1" evidence="2"/>
<evidence type="ECO:0000313" key="13">
    <source>
        <dbReference type="EMBL" id="HIH15812.1"/>
    </source>
</evidence>
<dbReference type="Gene3D" id="3.30.200.20">
    <property type="entry name" value="Phosphorylase Kinase, domain 1"/>
    <property type="match status" value="1"/>
</dbReference>
<keyword evidence="3 13" id="KW-0723">Serine/threonine-protein kinase</keyword>
<feature type="domain" description="Protein kinase" evidence="12">
    <location>
        <begin position="1"/>
        <end position="203"/>
    </location>
</feature>
<reference evidence="13" key="1">
    <citation type="journal article" date="2020" name="bioRxiv">
        <title>A rank-normalized archaeal taxonomy based on genome phylogeny resolves widespread incomplete and uneven classifications.</title>
        <authorList>
            <person name="Rinke C."/>
            <person name="Chuvochina M."/>
            <person name="Mussig A.J."/>
            <person name="Chaumeil P.-A."/>
            <person name="Waite D.W."/>
            <person name="Whitman W.B."/>
            <person name="Parks D.H."/>
            <person name="Hugenholtz P."/>
        </authorList>
    </citation>
    <scope>NUCLEOTIDE SEQUENCE</scope>
    <source>
        <strain evidence="13">UBA10219</strain>
    </source>
</reference>
<evidence type="ECO:0000313" key="15">
    <source>
        <dbReference type="Proteomes" id="UP000564964"/>
    </source>
</evidence>
<dbReference type="GO" id="GO:0004674">
    <property type="term" value="F:protein serine/threonine kinase activity"/>
    <property type="evidence" value="ECO:0007669"/>
    <property type="project" value="UniProtKB-KW"/>
</dbReference>
<comment type="catalytic activity">
    <reaction evidence="10">
        <text>L-seryl-[protein] + ATP = O-phospho-L-seryl-[protein] + ADP + H(+)</text>
        <dbReference type="Rhea" id="RHEA:17989"/>
        <dbReference type="Rhea" id="RHEA-COMP:9863"/>
        <dbReference type="Rhea" id="RHEA-COMP:11604"/>
        <dbReference type="ChEBI" id="CHEBI:15378"/>
        <dbReference type="ChEBI" id="CHEBI:29999"/>
        <dbReference type="ChEBI" id="CHEBI:30616"/>
        <dbReference type="ChEBI" id="CHEBI:83421"/>
        <dbReference type="ChEBI" id="CHEBI:456216"/>
        <dbReference type="EC" id="2.7.11.1"/>
    </reaction>
</comment>
<dbReference type="Pfam" id="PF01163">
    <property type="entry name" value="RIO1"/>
    <property type="match status" value="1"/>
</dbReference>
<protein>
    <recommendedName>
        <fullName evidence="2">non-specific serine/threonine protein kinase</fullName>
        <ecNumber evidence="2">2.7.11.1</ecNumber>
    </recommendedName>
</protein>
<keyword evidence="7 13" id="KW-0418">Kinase</keyword>
<dbReference type="NCBIfam" id="TIGR03724">
    <property type="entry name" value="arch_bud32"/>
    <property type="match status" value="1"/>
</dbReference>
<keyword evidence="5" id="KW-0819">tRNA processing</keyword>
<evidence type="ECO:0000256" key="10">
    <source>
        <dbReference type="ARBA" id="ARBA00048679"/>
    </source>
</evidence>
<evidence type="ECO:0000256" key="11">
    <source>
        <dbReference type="ARBA" id="ARBA00065170"/>
    </source>
</evidence>
<organism evidence="13 15">
    <name type="scientific">Candidatus Iainarchaeum sp</name>
    <dbReference type="NCBI Taxonomy" id="3101447"/>
    <lineage>
        <taxon>Archaea</taxon>
        <taxon>Candidatus Iainarchaeota</taxon>
        <taxon>Candidatus Iainarchaeia</taxon>
        <taxon>Candidatus Iainarchaeales</taxon>
        <taxon>Candidatus Iainarchaeaceae</taxon>
        <taxon>Candidatus Iainarchaeum</taxon>
    </lineage>
</organism>
<reference evidence="14" key="3">
    <citation type="submission" date="2021-05" db="EMBL/GenBank/DDBJ databases">
        <title>Protein family content uncovers lineage relationships and bacterial pathway maintenance mechanisms in DPANN archaea.</title>
        <authorList>
            <person name="Castelle C.J."/>
            <person name="Meheust R."/>
            <person name="Jaffe A.L."/>
            <person name="Seitz K."/>
            <person name="Gong X."/>
            <person name="Baker B.J."/>
            <person name="Banfield J.F."/>
        </authorList>
    </citation>
    <scope>NUCLEOTIDE SEQUENCE</scope>
    <source>
        <strain evidence="14">RIFCSPLOWO2_01_FULL_58_19</strain>
    </source>
</reference>
<evidence type="ECO:0000256" key="9">
    <source>
        <dbReference type="ARBA" id="ARBA00047899"/>
    </source>
</evidence>
<evidence type="ECO:0000256" key="5">
    <source>
        <dbReference type="ARBA" id="ARBA00022694"/>
    </source>
</evidence>
<dbReference type="PROSITE" id="PS50011">
    <property type="entry name" value="PROTEIN_KINASE_DOM"/>
    <property type="match status" value="1"/>
</dbReference>
<evidence type="ECO:0000256" key="2">
    <source>
        <dbReference type="ARBA" id="ARBA00012513"/>
    </source>
</evidence>
<dbReference type="PANTHER" id="PTHR12209:SF0">
    <property type="entry name" value="EKC_KEOPS COMPLEX SUBUNIT TP53RK"/>
    <property type="match status" value="1"/>
</dbReference>
<dbReference type="GO" id="GO:0005524">
    <property type="term" value="F:ATP binding"/>
    <property type="evidence" value="ECO:0007669"/>
    <property type="project" value="UniProtKB-KW"/>
</dbReference>
<dbReference type="InterPro" id="IPR011009">
    <property type="entry name" value="Kinase-like_dom_sf"/>
</dbReference>
<dbReference type="Gene3D" id="1.10.510.10">
    <property type="entry name" value="Transferase(Phosphotransferase) domain 1"/>
    <property type="match status" value="1"/>
</dbReference>
<keyword evidence="4 13" id="KW-0808">Transferase</keyword>
<proteinExistence type="inferred from homology"/>
<comment type="caution">
    <text evidence="13">The sequence shown here is derived from an EMBL/GenBank/DDBJ whole genome shotgun (WGS) entry which is preliminary data.</text>
</comment>
<dbReference type="AlphaFoldDB" id="A0A7J4JDH3"/>
<keyword evidence="8" id="KW-0067">ATP-binding</keyword>
<dbReference type="PROSITE" id="PS00109">
    <property type="entry name" value="PROTEIN_KINASE_TYR"/>
    <property type="match status" value="1"/>
</dbReference>
<comment type="similarity">
    <text evidence="1">Belongs to the protein kinase superfamily. BUD32 family.</text>
</comment>
<dbReference type="InterPro" id="IPR000719">
    <property type="entry name" value="Prot_kinase_dom"/>
</dbReference>
<dbReference type="GO" id="GO:0000408">
    <property type="term" value="C:EKC/KEOPS complex"/>
    <property type="evidence" value="ECO:0007669"/>
    <property type="project" value="UniProtKB-ARBA"/>
</dbReference>
<dbReference type="GO" id="GO:0008033">
    <property type="term" value="P:tRNA processing"/>
    <property type="evidence" value="ECO:0007669"/>
    <property type="project" value="UniProtKB-KW"/>
</dbReference>
<dbReference type="Proteomes" id="UP000564964">
    <property type="component" value="Unassembled WGS sequence"/>
</dbReference>